<organism evidence="2 3">
    <name type="scientific">Frondihabitans australicus</name>
    <dbReference type="NCBI Taxonomy" id="386892"/>
    <lineage>
        <taxon>Bacteria</taxon>
        <taxon>Bacillati</taxon>
        <taxon>Actinomycetota</taxon>
        <taxon>Actinomycetes</taxon>
        <taxon>Micrococcales</taxon>
        <taxon>Microbacteriaceae</taxon>
        <taxon>Frondihabitans</taxon>
    </lineage>
</organism>
<evidence type="ECO:0000313" key="2">
    <source>
        <dbReference type="EMBL" id="RKR74345.1"/>
    </source>
</evidence>
<gene>
    <name evidence="2" type="ORF">C8E83_1456</name>
</gene>
<dbReference type="Gene3D" id="3.40.190.10">
    <property type="entry name" value="Periplasmic binding protein-like II"/>
    <property type="match status" value="1"/>
</dbReference>
<dbReference type="SUPFAM" id="SSF53850">
    <property type="entry name" value="Periplasmic binding protein-like II"/>
    <property type="match status" value="1"/>
</dbReference>
<comment type="caution">
    <text evidence="2">The sequence shown here is derived from an EMBL/GenBank/DDBJ whole genome shotgun (WGS) entry which is preliminary data.</text>
</comment>
<keyword evidence="1" id="KW-0732">Signal</keyword>
<dbReference type="EMBL" id="RBKS01000001">
    <property type="protein sequence ID" value="RKR74345.1"/>
    <property type="molecule type" value="Genomic_DNA"/>
</dbReference>
<accession>A0A495IGR4</accession>
<evidence type="ECO:0000256" key="1">
    <source>
        <dbReference type="SAM" id="SignalP"/>
    </source>
</evidence>
<dbReference type="PANTHER" id="PTHR43649:SF12">
    <property type="entry name" value="DIACETYLCHITOBIOSE BINDING PROTEIN DASA"/>
    <property type="match status" value="1"/>
</dbReference>
<dbReference type="InterPro" id="IPR006059">
    <property type="entry name" value="SBP"/>
</dbReference>
<feature type="chain" id="PRO_5039071593" evidence="1">
    <location>
        <begin position="20"/>
        <end position="452"/>
    </location>
</feature>
<dbReference type="PANTHER" id="PTHR43649">
    <property type="entry name" value="ARABINOSE-BINDING PROTEIN-RELATED"/>
    <property type="match status" value="1"/>
</dbReference>
<name>A0A495IGR4_9MICO</name>
<keyword evidence="3" id="KW-1185">Reference proteome</keyword>
<feature type="signal peptide" evidence="1">
    <location>
        <begin position="1"/>
        <end position="19"/>
    </location>
</feature>
<dbReference type="RefSeq" id="WP_121369099.1">
    <property type="nucleotide sequence ID" value="NZ_RBKS01000001.1"/>
</dbReference>
<dbReference type="OrthoDB" id="9780991at2"/>
<sequence length="452" mass="47557">MRARTLATTVALAAAVSLALGGCAVSKGATVRADGTIDGTGQTLNVLVGIDTVYPKQQKQWQAEMAKEFKKTTGATLKYDTYASANDELTRIQTSVVSGQGPDVYSIGTTFTPTAYSLGAFVKLTAKDWNSIGGRAKFEQASLGISGPSQKEQIGIPVASRPFVMAYNKELLAKAGISKPATTWDQFAAQAKKLTGHGVYGIATDYADGFDPYKFTWAMSLQSGNPVVSKAGKATIDDATMVKAYQTYFGWLTKDHSVDPAAVGWNGAQALAAFADGKAAYLPMTTAASAPSLNQSKVKGKYAYAVMPTVPPGASTLPSQGRAAASILSGDNVVVANYSKNQALAFAYVKQVTAEQEQLDFYKTFGQLPTNAAAAAQLEKSDPTLKPVVRAGKQSIATPFTGAWSDIQLALVNINTQLIPSLKKGSVSTSQLKSQLKTAQQAADSSLAQQQQ</sequence>
<dbReference type="InterPro" id="IPR050490">
    <property type="entry name" value="Bact_solute-bd_prot1"/>
</dbReference>
<protein>
    <submittedName>
        <fullName evidence="2">Carbohydrate ABC transporter substrate-binding protein (CUT1 family)</fullName>
    </submittedName>
</protein>
<dbReference type="Proteomes" id="UP000280008">
    <property type="component" value="Unassembled WGS sequence"/>
</dbReference>
<reference evidence="2 3" key="1">
    <citation type="submission" date="2018-10" db="EMBL/GenBank/DDBJ databases">
        <title>Sequencing the genomes of 1000 actinobacteria strains.</title>
        <authorList>
            <person name="Klenk H.-P."/>
        </authorList>
    </citation>
    <scope>NUCLEOTIDE SEQUENCE [LARGE SCALE GENOMIC DNA]</scope>
    <source>
        <strain evidence="2 3">DSM 17894</strain>
    </source>
</reference>
<evidence type="ECO:0000313" key="3">
    <source>
        <dbReference type="Proteomes" id="UP000280008"/>
    </source>
</evidence>
<dbReference type="AlphaFoldDB" id="A0A495IGR4"/>
<proteinExistence type="predicted"/>
<dbReference type="PROSITE" id="PS51257">
    <property type="entry name" value="PROKAR_LIPOPROTEIN"/>
    <property type="match status" value="1"/>
</dbReference>
<dbReference type="Pfam" id="PF01547">
    <property type="entry name" value="SBP_bac_1"/>
    <property type="match status" value="1"/>
</dbReference>